<evidence type="ECO:0000313" key="1">
    <source>
        <dbReference type="EMBL" id="EER01069.1"/>
    </source>
</evidence>
<dbReference type="EMBL" id="GG684547">
    <property type="protein sequence ID" value="EER01069.1"/>
    <property type="molecule type" value="Genomic_DNA"/>
</dbReference>
<dbReference type="InterPro" id="IPR046628">
    <property type="entry name" value="DUF6740"/>
</dbReference>
<dbReference type="Proteomes" id="UP000007800">
    <property type="component" value="Unassembled WGS sequence"/>
</dbReference>
<dbReference type="AlphaFoldDB" id="C5LQC4"/>
<name>C5LQC4_PERM5</name>
<organism evidence="2">
    <name type="scientific">Perkinsus marinus (strain ATCC 50983 / TXsc)</name>
    <dbReference type="NCBI Taxonomy" id="423536"/>
    <lineage>
        <taxon>Eukaryota</taxon>
        <taxon>Sar</taxon>
        <taxon>Alveolata</taxon>
        <taxon>Perkinsozoa</taxon>
        <taxon>Perkinsea</taxon>
        <taxon>Perkinsida</taxon>
        <taxon>Perkinsidae</taxon>
        <taxon>Perkinsus</taxon>
    </lineage>
</organism>
<dbReference type="Pfam" id="PF20525">
    <property type="entry name" value="DUF6740"/>
    <property type="match status" value="1"/>
</dbReference>
<gene>
    <name evidence="1" type="ORF">Pmar_PMAR015407</name>
</gene>
<reference evidence="1 2" key="1">
    <citation type="submission" date="2008-07" db="EMBL/GenBank/DDBJ databases">
        <authorList>
            <person name="El-Sayed N."/>
            <person name="Caler E."/>
            <person name="Inman J."/>
            <person name="Amedeo P."/>
            <person name="Hass B."/>
            <person name="Wortman J."/>
        </authorList>
    </citation>
    <scope>NUCLEOTIDE SEQUENCE [LARGE SCALE GENOMIC DNA]</scope>
    <source>
        <strain evidence="2">ATCC 50983 / TXsc</strain>
    </source>
</reference>
<sequence length="171" mass="19189">METFDMVLPLMDDGSLTILEDIYVVKDGQVSVVSWPSRPYQYIVYFTTPTERRILQIYGHGSYVIEDEPVKSVQTFGKHRNLRDDGWEYKGIVMENAVKQTLWVSTGGLPTGGGGEQEFDLLGAAEVAPNKWKLYLDETNTTLTSIEGVGGSDDTVLQRTTITFWADLAER</sequence>
<dbReference type="GeneID" id="9057738"/>
<proteinExistence type="predicted"/>
<dbReference type="RefSeq" id="XP_002768351.1">
    <property type="nucleotide sequence ID" value="XM_002768305.1"/>
</dbReference>
<protein>
    <submittedName>
        <fullName evidence="1">Uncharacterized protein</fullName>
    </submittedName>
</protein>
<accession>C5LQC4</accession>
<keyword evidence="2" id="KW-1185">Reference proteome</keyword>
<dbReference type="InParanoid" id="C5LQC4"/>
<evidence type="ECO:0000313" key="2">
    <source>
        <dbReference type="Proteomes" id="UP000007800"/>
    </source>
</evidence>